<evidence type="ECO:0008006" key="3">
    <source>
        <dbReference type="Google" id="ProtNLM"/>
    </source>
</evidence>
<protein>
    <recommendedName>
        <fullName evidence="3">Tetratricopeptide repeat protein</fullName>
    </recommendedName>
</protein>
<organism evidence="2">
    <name type="scientific">Caldilinea aerophila</name>
    <dbReference type="NCBI Taxonomy" id="133453"/>
    <lineage>
        <taxon>Bacteria</taxon>
        <taxon>Bacillati</taxon>
        <taxon>Chloroflexota</taxon>
        <taxon>Caldilineae</taxon>
        <taxon>Caldilineales</taxon>
        <taxon>Caldilineaceae</taxon>
        <taxon>Caldilinea</taxon>
    </lineage>
</organism>
<sequence length="129" mass="14046">MATDSPRLKEIIELIHRHLDAHELPQAVDLTETHQELLSKAPPKQRLTLLHNLPQRVRQTSPHLLALEAEALVEQGNLKEAVDIFDAARLLFLASNQKKSCTADGAPPGAPSPSAGRFGVGAPLYKNGH</sequence>
<gene>
    <name evidence="2" type="ORF">ENQ20_07770</name>
</gene>
<feature type="region of interest" description="Disordered" evidence="1">
    <location>
        <begin position="100"/>
        <end position="129"/>
    </location>
</feature>
<dbReference type="AlphaFoldDB" id="A0A7C1FNR5"/>
<evidence type="ECO:0000313" key="2">
    <source>
        <dbReference type="EMBL" id="HDX31378.1"/>
    </source>
</evidence>
<proteinExistence type="predicted"/>
<name>A0A7C1FNR5_9CHLR</name>
<evidence type="ECO:0000256" key="1">
    <source>
        <dbReference type="SAM" id="MobiDB-lite"/>
    </source>
</evidence>
<dbReference type="EMBL" id="DSMG01000083">
    <property type="protein sequence ID" value="HDX31378.1"/>
    <property type="molecule type" value="Genomic_DNA"/>
</dbReference>
<reference evidence="2" key="1">
    <citation type="journal article" date="2020" name="mSystems">
        <title>Genome- and Community-Level Interaction Insights into Carbon Utilization and Element Cycling Functions of Hydrothermarchaeota in Hydrothermal Sediment.</title>
        <authorList>
            <person name="Zhou Z."/>
            <person name="Liu Y."/>
            <person name="Xu W."/>
            <person name="Pan J."/>
            <person name="Luo Z.H."/>
            <person name="Li M."/>
        </authorList>
    </citation>
    <scope>NUCLEOTIDE SEQUENCE [LARGE SCALE GENOMIC DNA]</scope>
    <source>
        <strain evidence="2">SpSt-289</strain>
    </source>
</reference>
<accession>A0A7C1FNR5</accession>
<comment type="caution">
    <text evidence="2">The sequence shown here is derived from an EMBL/GenBank/DDBJ whole genome shotgun (WGS) entry which is preliminary data.</text>
</comment>